<evidence type="ECO:0000313" key="3">
    <source>
        <dbReference type="Proteomes" id="UP000190637"/>
    </source>
</evidence>
<feature type="compositionally biased region" description="Basic residues" evidence="1">
    <location>
        <begin position="58"/>
        <end position="69"/>
    </location>
</feature>
<gene>
    <name evidence="2" type="ORF">SAMN02745673_02381</name>
</gene>
<dbReference type="Proteomes" id="UP000190637">
    <property type="component" value="Unassembled WGS sequence"/>
</dbReference>
<dbReference type="EMBL" id="FUWS01000005">
    <property type="protein sequence ID" value="SKA06244.1"/>
    <property type="molecule type" value="Genomic_DNA"/>
</dbReference>
<evidence type="ECO:0000256" key="1">
    <source>
        <dbReference type="SAM" id="MobiDB-lite"/>
    </source>
</evidence>
<organism evidence="2 3">
    <name type="scientific">Marinactinospora thermotolerans DSM 45154</name>
    <dbReference type="NCBI Taxonomy" id="1122192"/>
    <lineage>
        <taxon>Bacteria</taxon>
        <taxon>Bacillati</taxon>
        <taxon>Actinomycetota</taxon>
        <taxon>Actinomycetes</taxon>
        <taxon>Streptosporangiales</taxon>
        <taxon>Nocardiopsidaceae</taxon>
        <taxon>Marinactinospora</taxon>
    </lineage>
</organism>
<evidence type="ECO:0000313" key="2">
    <source>
        <dbReference type="EMBL" id="SKA06244.1"/>
    </source>
</evidence>
<accession>A0A1T4QRC7</accession>
<feature type="compositionally biased region" description="Low complexity" evidence="1">
    <location>
        <begin position="36"/>
        <end position="57"/>
    </location>
</feature>
<protein>
    <submittedName>
        <fullName evidence="2">Uncharacterized protein</fullName>
    </submittedName>
</protein>
<sequence length="69" mass="7554">MDETITVAHPIKPRLLRARIRHTAYRRAPGRDARPTAEATGTRTAGTDGAGPAQVARRAVRRRPSRRAG</sequence>
<proteinExistence type="predicted"/>
<dbReference type="AlphaFoldDB" id="A0A1T4QRC7"/>
<feature type="region of interest" description="Disordered" evidence="1">
    <location>
        <begin position="25"/>
        <end position="69"/>
    </location>
</feature>
<dbReference type="RefSeq" id="WP_078761693.1">
    <property type="nucleotide sequence ID" value="NZ_FUWS01000005.1"/>
</dbReference>
<reference evidence="2 3" key="1">
    <citation type="submission" date="2017-02" db="EMBL/GenBank/DDBJ databases">
        <authorList>
            <person name="Peterson S.W."/>
        </authorList>
    </citation>
    <scope>NUCLEOTIDE SEQUENCE [LARGE SCALE GENOMIC DNA]</scope>
    <source>
        <strain evidence="2 3">DSM 45154</strain>
    </source>
</reference>
<keyword evidence="3" id="KW-1185">Reference proteome</keyword>
<name>A0A1T4QRC7_9ACTN</name>